<gene>
    <name evidence="6" type="ORF">CFD26_102689</name>
</gene>
<evidence type="ECO:0000256" key="3">
    <source>
        <dbReference type="ARBA" id="ARBA00023163"/>
    </source>
</evidence>
<dbReference type="InterPro" id="IPR036864">
    <property type="entry name" value="Zn2-C6_fun-type_DNA-bd_sf"/>
</dbReference>
<dbReference type="InterPro" id="IPR021858">
    <property type="entry name" value="Fun_TF"/>
</dbReference>
<evidence type="ECO:0000259" key="5">
    <source>
        <dbReference type="PROSITE" id="PS50048"/>
    </source>
</evidence>
<evidence type="ECO:0000256" key="2">
    <source>
        <dbReference type="ARBA" id="ARBA00023125"/>
    </source>
</evidence>
<dbReference type="Gene3D" id="4.10.240.10">
    <property type="entry name" value="Zn(2)-C6 fungal-type DNA-binding domain"/>
    <property type="match status" value="1"/>
</dbReference>
<accession>A0A421CXP3</accession>
<dbReference type="GO" id="GO:0000981">
    <property type="term" value="F:DNA-binding transcription factor activity, RNA polymerase II-specific"/>
    <property type="evidence" value="ECO:0007669"/>
    <property type="project" value="InterPro"/>
</dbReference>
<dbReference type="Proteomes" id="UP000215289">
    <property type="component" value="Unassembled WGS sequence"/>
</dbReference>
<dbReference type="CDD" id="cd00067">
    <property type="entry name" value="GAL4"/>
    <property type="match status" value="1"/>
</dbReference>
<evidence type="ECO:0000313" key="6">
    <source>
        <dbReference type="EMBL" id="RLL94673.1"/>
    </source>
</evidence>
<dbReference type="PANTHER" id="PTHR38111">
    <property type="entry name" value="ZN(2)-C6 FUNGAL-TYPE DOMAIN-CONTAINING PROTEIN-RELATED"/>
    <property type="match status" value="1"/>
</dbReference>
<dbReference type="EMBL" id="NIDN02000191">
    <property type="protein sequence ID" value="RLL94673.1"/>
    <property type="molecule type" value="Genomic_DNA"/>
</dbReference>
<dbReference type="SMART" id="SM00066">
    <property type="entry name" value="GAL4"/>
    <property type="match status" value="1"/>
</dbReference>
<keyword evidence="4" id="KW-0539">Nucleus</keyword>
<evidence type="ECO:0000256" key="4">
    <source>
        <dbReference type="ARBA" id="ARBA00023242"/>
    </source>
</evidence>
<feature type="domain" description="Zn(2)-C6 fungal-type" evidence="5">
    <location>
        <begin position="10"/>
        <end position="38"/>
    </location>
</feature>
<comment type="caution">
    <text evidence="6">The sequence shown here is derived from an EMBL/GenBank/DDBJ whole genome shotgun (WGS) entry which is preliminary data.</text>
</comment>
<dbReference type="Pfam" id="PF11951">
    <property type="entry name" value="Fungal_trans_2"/>
    <property type="match status" value="1"/>
</dbReference>
<dbReference type="InterPro" id="IPR053178">
    <property type="entry name" value="Osmoadaptation_assoc"/>
</dbReference>
<dbReference type="PANTHER" id="PTHR38111:SF11">
    <property type="entry name" value="TRANSCRIPTION FACTOR DOMAIN-CONTAINING PROTEIN-RELATED"/>
    <property type="match status" value="1"/>
</dbReference>
<keyword evidence="1" id="KW-0805">Transcription regulation</keyword>
<dbReference type="SUPFAM" id="SSF57701">
    <property type="entry name" value="Zn2/Cys6 DNA-binding domain"/>
    <property type="match status" value="1"/>
</dbReference>
<dbReference type="GO" id="GO:0003677">
    <property type="term" value="F:DNA binding"/>
    <property type="evidence" value="ECO:0007669"/>
    <property type="project" value="UniProtKB-KW"/>
</dbReference>
<dbReference type="PROSITE" id="PS00463">
    <property type="entry name" value="ZN2_CY6_FUNGAL_1"/>
    <property type="match status" value="1"/>
</dbReference>
<organism evidence="6 7">
    <name type="scientific">Aspergillus turcosus</name>
    <dbReference type="NCBI Taxonomy" id="1245748"/>
    <lineage>
        <taxon>Eukaryota</taxon>
        <taxon>Fungi</taxon>
        <taxon>Dikarya</taxon>
        <taxon>Ascomycota</taxon>
        <taxon>Pezizomycotina</taxon>
        <taxon>Eurotiomycetes</taxon>
        <taxon>Eurotiomycetidae</taxon>
        <taxon>Eurotiales</taxon>
        <taxon>Aspergillaceae</taxon>
        <taxon>Aspergillus</taxon>
        <taxon>Aspergillus subgen. Fumigati</taxon>
    </lineage>
</organism>
<keyword evidence="3" id="KW-0804">Transcription</keyword>
<keyword evidence="2" id="KW-0238">DNA-binding</keyword>
<sequence>MGGVRGKSQGCGTCRARKIACGQERPHCSQCLKSNRQCAGYRRDKVFVLVQPDAKESSRTTRQGKDIARLKPNTLDQGPGHEIIMSCQIRQQLLDAFIGRCLPHPRFRARSWYKPWLFLLPDIPTRSKVLQFSTLAISSAALGRRFHDGALIQQSLKAYTLGLREMQKALWSDTLRYEDETLAACLVLSLYELMECPDNGDGAYQSHCKGYLSLVKARGMDAHIDGIGHDLFMGVRLQGILDAIGHRVPNYICDAAWCRDPWALRPKGMAGRIADCLAAMPSILQRYDRLSSLRRKEVLDSTYRLVEECLRIDRTLQDIYEDIRVQVDGPLYWPVLSPSFKDGVHGQDLFPVIYHFPNLKTASMLMLYWASKALLWATLSNLHDVIQLQGHSITAPIVEVTSEKHDASPNSDEVISIERDSPALHDRQYMSMACNVCQSLEFCLQEDMSLLGTLASSVPVILAIWAIRYRHNDEAELAWLIGASQKMRQGLRMWDYIYDGIL</sequence>
<dbReference type="GO" id="GO:0008270">
    <property type="term" value="F:zinc ion binding"/>
    <property type="evidence" value="ECO:0007669"/>
    <property type="project" value="InterPro"/>
</dbReference>
<reference evidence="6 7" key="1">
    <citation type="submission" date="2018-08" db="EMBL/GenBank/DDBJ databases">
        <title>Draft genome sequences of two Aspergillus turcosus clinical strains isolated from bronchoalveolar lavage fluid: one azole-susceptible and the other azole-resistant.</title>
        <authorList>
            <person name="Parent-Michaud M."/>
            <person name="Dufresne P.J."/>
            <person name="Fournier E."/>
            <person name="Martineau C."/>
            <person name="Moreira S."/>
            <person name="Perkins V."/>
            <person name="De Repentigny L."/>
            <person name="Dufresne S.F."/>
        </authorList>
    </citation>
    <scope>NUCLEOTIDE SEQUENCE [LARGE SCALE GENOMIC DNA]</scope>
    <source>
        <strain evidence="6">HMR AF 1038</strain>
    </source>
</reference>
<protein>
    <recommendedName>
        <fullName evidence="5">Zn(2)-C6 fungal-type domain-containing protein</fullName>
    </recommendedName>
</protein>
<evidence type="ECO:0000256" key="1">
    <source>
        <dbReference type="ARBA" id="ARBA00023015"/>
    </source>
</evidence>
<dbReference type="STRING" id="1245748.A0A421CXP3"/>
<dbReference type="AlphaFoldDB" id="A0A421CXP3"/>
<keyword evidence="7" id="KW-1185">Reference proteome</keyword>
<dbReference type="OrthoDB" id="3525185at2759"/>
<name>A0A421CXP3_9EURO</name>
<dbReference type="Pfam" id="PF00172">
    <property type="entry name" value="Zn_clus"/>
    <property type="match status" value="1"/>
</dbReference>
<dbReference type="PROSITE" id="PS50048">
    <property type="entry name" value="ZN2_CY6_FUNGAL_2"/>
    <property type="match status" value="1"/>
</dbReference>
<proteinExistence type="predicted"/>
<dbReference type="InterPro" id="IPR001138">
    <property type="entry name" value="Zn2Cys6_DnaBD"/>
</dbReference>
<evidence type="ECO:0000313" key="7">
    <source>
        <dbReference type="Proteomes" id="UP000215289"/>
    </source>
</evidence>